<dbReference type="RefSeq" id="WP_095605636.1">
    <property type="nucleotide sequence ID" value="NZ_NSKE01000003.1"/>
</dbReference>
<dbReference type="EMBL" id="NSKE01000003">
    <property type="protein sequence ID" value="PAU94770.1"/>
    <property type="molecule type" value="Genomic_DNA"/>
</dbReference>
<dbReference type="InterPro" id="IPR051907">
    <property type="entry name" value="DoxX-like_oxidoreductase"/>
</dbReference>
<organism evidence="8 9">
    <name type="scientific">Fodinibius salipaludis</name>
    <dbReference type="NCBI Taxonomy" id="2032627"/>
    <lineage>
        <taxon>Bacteria</taxon>
        <taxon>Pseudomonadati</taxon>
        <taxon>Balneolota</taxon>
        <taxon>Balneolia</taxon>
        <taxon>Balneolales</taxon>
        <taxon>Balneolaceae</taxon>
        <taxon>Fodinibius</taxon>
    </lineage>
</organism>
<feature type="transmembrane region" description="Helical" evidence="7">
    <location>
        <begin position="75"/>
        <end position="97"/>
    </location>
</feature>
<dbReference type="InterPro" id="IPR032808">
    <property type="entry name" value="DoxX"/>
</dbReference>
<evidence type="ECO:0000313" key="9">
    <source>
        <dbReference type="Proteomes" id="UP000218831"/>
    </source>
</evidence>
<evidence type="ECO:0000256" key="6">
    <source>
        <dbReference type="ARBA" id="ARBA00023136"/>
    </source>
</evidence>
<evidence type="ECO:0000256" key="7">
    <source>
        <dbReference type="SAM" id="Phobius"/>
    </source>
</evidence>
<accession>A0A2A2GC42</accession>
<evidence type="ECO:0000256" key="2">
    <source>
        <dbReference type="ARBA" id="ARBA00006679"/>
    </source>
</evidence>
<evidence type="ECO:0000313" key="8">
    <source>
        <dbReference type="EMBL" id="PAU94770.1"/>
    </source>
</evidence>
<reference evidence="8 9" key="1">
    <citation type="submission" date="2017-08" db="EMBL/GenBank/DDBJ databases">
        <title>Aliifodinibius alkalisoli sp. nov., isolated from saline alkaline soil.</title>
        <authorList>
            <person name="Liu D."/>
            <person name="Zhang G."/>
        </authorList>
    </citation>
    <scope>NUCLEOTIDE SEQUENCE [LARGE SCALE GENOMIC DNA]</scope>
    <source>
        <strain evidence="8 9">WN023</strain>
    </source>
</reference>
<feature type="transmembrane region" description="Helical" evidence="7">
    <location>
        <begin position="40"/>
        <end position="63"/>
    </location>
</feature>
<evidence type="ECO:0000256" key="4">
    <source>
        <dbReference type="ARBA" id="ARBA00022692"/>
    </source>
</evidence>
<comment type="similarity">
    <text evidence="2">Belongs to the DoxX family.</text>
</comment>
<keyword evidence="6 7" id="KW-0472">Membrane</keyword>
<evidence type="ECO:0000256" key="3">
    <source>
        <dbReference type="ARBA" id="ARBA00022475"/>
    </source>
</evidence>
<dbReference type="PANTHER" id="PTHR33452:SF1">
    <property type="entry name" value="INNER MEMBRANE PROTEIN YPHA-RELATED"/>
    <property type="match status" value="1"/>
</dbReference>
<dbReference type="PANTHER" id="PTHR33452">
    <property type="entry name" value="OXIDOREDUCTASE CATD-RELATED"/>
    <property type="match status" value="1"/>
</dbReference>
<dbReference type="AlphaFoldDB" id="A0A2A2GC42"/>
<keyword evidence="5 7" id="KW-1133">Transmembrane helix</keyword>
<proteinExistence type="inferred from homology"/>
<feature type="transmembrane region" description="Helical" evidence="7">
    <location>
        <begin position="109"/>
        <end position="125"/>
    </location>
</feature>
<keyword evidence="4 7" id="KW-0812">Transmembrane</keyword>
<sequence>MDQLNKLSGIAHWLPRLSLAAIFIFHGFPKVAMTGDVAAMMGMPFIMVLMIGIAEVGGALLMLWGGFGPDWATRLSGIIFTGIMIGAIVMVHAQYGWNSINMGDNGGRGMEFQVLIIAVSLLYAFKGNAIKKATESVAA</sequence>
<comment type="caution">
    <text evidence="8">The sequence shown here is derived from an EMBL/GenBank/DDBJ whole genome shotgun (WGS) entry which is preliminary data.</text>
</comment>
<dbReference type="GO" id="GO:0005886">
    <property type="term" value="C:plasma membrane"/>
    <property type="evidence" value="ECO:0007669"/>
    <property type="project" value="UniProtKB-SubCell"/>
</dbReference>
<dbReference type="OrthoDB" id="879806at2"/>
<name>A0A2A2GC42_9BACT</name>
<protein>
    <recommendedName>
        <fullName evidence="10">DoxX family protein</fullName>
    </recommendedName>
</protein>
<evidence type="ECO:0008006" key="10">
    <source>
        <dbReference type="Google" id="ProtNLM"/>
    </source>
</evidence>
<gene>
    <name evidence="8" type="ORF">CK503_04660</name>
</gene>
<feature type="transmembrane region" description="Helical" evidence="7">
    <location>
        <begin position="7"/>
        <end position="28"/>
    </location>
</feature>
<evidence type="ECO:0000256" key="5">
    <source>
        <dbReference type="ARBA" id="ARBA00022989"/>
    </source>
</evidence>
<keyword evidence="3" id="KW-1003">Cell membrane</keyword>
<evidence type="ECO:0000256" key="1">
    <source>
        <dbReference type="ARBA" id="ARBA00004651"/>
    </source>
</evidence>
<comment type="subcellular location">
    <subcellularLocation>
        <location evidence="1">Cell membrane</location>
        <topology evidence="1">Multi-pass membrane protein</topology>
    </subcellularLocation>
</comment>
<dbReference type="Pfam" id="PF07681">
    <property type="entry name" value="DoxX"/>
    <property type="match status" value="1"/>
</dbReference>
<dbReference type="Proteomes" id="UP000218831">
    <property type="component" value="Unassembled WGS sequence"/>
</dbReference>
<keyword evidence="9" id="KW-1185">Reference proteome</keyword>